<name>A0A4U8YYY9_METTU</name>
<accession>A0A4U8YYY9</accession>
<reference evidence="2 3" key="1">
    <citation type="submission" date="2019-03" db="EMBL/GenBank/DDBJ databases">
        <authorList>
            <person name="Kox A.R. M."/>
        </authorList>
    </citation>
    <scope>NUCLEOTIDE SEQUENCE [LARGE SCALE GENOMIC DNA]</scope>
    <source>
        <strain evidence="2">MTUNDRAET4 annotated genome</strain>
    </source>
</reference>
<feature type="region of interest" description="Disordered" evidence="1">
    <location>
        <begin position="1"/>
        <end position="23"/>
    </location>
</feature>
<dbReference type="AlphaFoldDB" id="A0A4U8YYY9"/>
<dbReference type="OrthoDB" id="495362at2"/>
<dbReference type="Proteomes" id="UP000294360">
    <property type="component" value="Chromosome"/>
</dbReference>
<evidence type="ECO:0000313" key="2">
    <source>
        <dbReference type="EMBL" id="VFU08846.1"/>
    </source>
</evidence>
<evidence type="ECO:0000313" key="3">
    <source>
        <dbReference type="Proteomes" id="UP000294360"/>
    </source>
</evidence>
<dbReference type="KEGG" id="mtun:MTUNDRAET4_1953"/>
<gene>
    <name evidence="2" type="ORF">MTUNDRAET4_1953</name>
</gene>
<dbReference type="RefSeq" id="WP_134488958.1">
    <property type="nucleotide sequence ID" value="NZ_CP139089.1"/>
</dbReference>
<dbReference type="EMBL" id="LR536450">
    <property type="protein sequence ID" value="VFU08846.1"/>
    <property type="molecule type" value="Genomic_DNA"/>
</dbReference>
<organism evidence="2 3">
    <name type="scientific">Methylocella tundrae</name>
    <dbReference type="NCBI Taxonomy" id="227605"/>
    <lineage>
        <taxon>Bacteria</taxon>
        <taxon>Pseudomonadati</taxon>
        <taxon>Pseudomonadota</taxon>
        <taxon>Alphaproteobacteria</taxon>
        <taxon>Hyphomicrobiales</taxon>
        <taxon>Beijerinckiaceae</taxon>
        <taxon>Methylocella</taxon>
    </lineage>
</organism>
<proteinExistence type="predicted"/>
<protein>
    <submittedName>
        <fullName evidence="2">Uncharacterized protein</fullName>
    </submittedName>
</protein>
<evidence type="ECO:0000256" key="1">
    <source>
        <dbReference type="SAM" id="MobiDB-lite"/>
    </source>
</evidence>
<sequence>MRNDHKDRSFPVVRSTDGPSDAPAELCKRKLEELASRLDQFHAFAKGPFVKWKPGLKNRKLPDYGEPAIVTGVLPIPVLDPCENGAASPYFQEPLTLIIGTYREDDLLEFHVDGRRFEPFDF</sequence>